<accession>A0A6J5KM40</accession>
<dbReference type="EMBL" id="LR796168">
    <property type="protein sequence ID" value="CAB4123328.1"/>
    <property type="molecule type" value="Genomic_DNA"/>
</dbReference>
<gene>
    <name evidence="1" type="ORF">UFOVP41_27</name>
</gene>
<organism evidence="1">
    <name type="scientific">uncultured Caudovirales phage</name>
    <dbReference type="NCBI Taxonomy" id="2100421"/>
    <lineage>
        <taxon>Viruses</taxon>
        <taxon>Duplodnaviria</taxon>
        <taxon>Heunggongvirae</taxon>
        <taxon>Uroviricota</taxon>
        <taxon>Caudoviricetes</taxon>
        <taxon>Peduoviridae</taxon>
        <taxon>Maltschvirus</taxon>
        <taxon>Maltschvirus maltsch</taxon>
    </lineage>
</organism>
<reference evidence="1" key="1">
    <citation type="submission" date="2020-04" db="EMBL/GenBank/DDBJ databases">
        <authorList>
            <person name="Chiriac C."/>
            <person name="Salcher M."/>
            <person name="Ghai R."/>
            <person name="Kavagutti S V."/>
        </authorList>
    </citation>
    <scope>NUCLEOTIDE SEQUENCE</scope>
</reference>
<name>A0A6J5KM40_9CAUD</name>
<sequence>MIKLFLNQVEATDTSRGYWIGETEAICINTNVAELKNTPVEFYGDDMFDVVHQVQAVLKSRGLPTGIQVI</sequence>
<protein>
    <submittedName>
        <fullName evidence="1">Uncharacterized protein</fullName>
    </submittedName>
</protein>
<evidence type="ECO:0000313" key="1">
    <source>
        <dbReference type="EMBL" id="CAB4123328.1"/>
    </source>
</evidence>
<proteinExistence type="predicted"/>